<feature type="region of interest" description="Disordered" evidence="1">
    <location>
        <begin position="37"/>
        <end position="87"/>
    </location>
</feature>
<feature type="chain" id="PRO_5042477104" evidence="2">
    <location>
        <begin position="21"/>
        <end position="334"/>
    </location>
</feature>
<name>A0AAJ7L7Y6_9ACAR</name>
<reference evidence="4" key="1">
    <citation type="submission" date="2025-08" db="UniProtKB">
        <authorList>
            <consortium name="RefSeq"/>
        </authorList>
    </citation>
    <scope>IDENTIFICATION</scope>
</reference>
<keyword evidence="2" id="KW-0732">Signal</keyword>
<evidence type="ECO:0000313" key="4">
    <source>
        <dbReference type="RefSeq" id="XP_018496852.1"/>
    </source>
</evidence>
<dbReference type="AlphaFoldDB" id="A0AAJ7L7Y6"/>
<accession>A0AAJ7L7Y6</accession>
<proteinExistence type="predicted"/>
<evidence type="ECO:0000256" key="2">
    <source>
        <dbReference type="SAM" id="SignalP"/>
    </source>
</evidence>
<organism evidence="3 4">
    <name type="scientific">Galendromus occidentalis</name>
    <name type="common">western predatory mite</name>
    <dbReference type="NCBI Taxonomy" id="34638"/>
    <lineage>
        <taxon>Eukaryota</taxon>
        <taxon>Metazoa</taxon>
        <taxon>Ecdysozoa</taxon>
        <taxon>Arthropoda</taxon>
        <taxon>Chelicerata</taxon>
        <taxon>Arachnida</taxon>
        <taxon>Acari</taxon>
        <taxon>Parasitiformes</taxon>
        <taxon>Mesostigmata</taxon>
        <taxon>Gamasina</taxon>
        <taxon>Phytoseioidea</taxon>
        <taxon>Phytoseiidae</taxon>
        <taxon>Typhlodrominae</taxon>
        <taxon>Galendromus</taxon>
    </lineage>
</organism>
<feature type="compositionally biased region" description="Pro residues" evidence="1">
    <location>
        <begin position="61"/>
        <end position="78"/>
    </location>
</feature>
<protein>
    <submittedName>
        <fullName evidence="4">Spidroin-2-like</fullName>
    </submittedName>
</protein>
<evidence type="ECO:0000256" key="1">
    <source>
        <dbReference type="SAM" id="MobiDB-lite"/>
    </source>
</evidence>
<dbReference type="KEGG" id="goe:108864896"/>
<gene>
    <name evidence="4" type="primary">LOC108864896</name>
</gene>
<sequence>MKVFVVVLISVALLHQEANAGPIWDRARRMFGWDKPEEQTQNQAVAPPPHSYGGPQGYPASGPPQKAPAYGPPAPPGASPVASAPYSAPGGYGRPSYPRPGLQHTSSALYGSYASPSYAGPTYAKAPYGYPSSAGYPGSAYASAGYPSVQGYASYGSQADYGSAPSASNSYGGLFSVVDQTSQIGQLANGDLAASPSESYSSSNEDVMKSLLKMVDKPFDLEAAATAAGSHYYQQNPHLAFSPGPHPIMEADRNVIRYRTSPIQIGVADGYGNQHVVGHATGLSSSYGHGIDTSAYTSSGLGSSGLSSAYGGDLHTAASSAKKSVSSSSHSRKQ</sequence>
<keyword evidence="3" id="KW-1185">Reference proteome</keyword>
<dbReference type="GeneID" id="108864896"/>
<feature type="signal peptide" evidence="2">
    <location>
        <begin position="1"/>
        <end position="20"/>
    </location>
</feature>
<dbReference type="RefSeq" id="XP_018496852.1">
    <property type="nucleotide sequence ID" value="XM_018641336.1"/>
</dbReference>
<evidence type="ECO:0000313" key="3">
    <source>
        <dbReference type="Proteomes" id="UP000694867"/>
    </source>
</evidence>
<dbReference type="Proteomes" id="UP000694867">
    <property type="component" value="Unplaced"/>
</dbReference>